<dbReference type="AlphaFoldDB" id="H0E0G9"/>
<gene>
    <name evidence="3" type="ORF">PAI11_02770</name>
</gene>
<dbReference type="InterPro" id="IPR036779">
    <property type="entry name" value="LysM_dom_sf"/>
</dbReference>
<feature type="compositionally biased region" description="Basic and acidic residues" evidence="1">
    <location>
        <begin position="35"/>
        <end position="49"/>
    </location>
</feature>
<keyword evidence="4" id="KW-1185">Reference proteome</keyword>
<organism evidence="3 4">
    <name type="scientific">Patulibacter medicamentivorans</name>
    <dbReference type="NCBI Taxonomy" id="1097667"/>
    <lineage>
        <taxon>Bacteria</taxon>
        <taxon>Bacillati</taxon>
        <taxon>Actinomycetota</taxon>
        <taxon>Thermoleophilia</taxon>
        <taxon>Solirubrobacterales</taxon>
        <taxon>Patulibacteraceae</taxon>
        <taxon>Patulibacter</taxon>
    </lineage>
</organism>
<name>H0E0G9_9ACTN</name>
<evidence type="ECO:0000313" key="4">
    <source>
        <dbReference type="Proteomes" id="UP000005143"/>
    </source>
</evidence>
<dbReference type="SMART" id="SM00257">
    <property type="entry name" value="LysM"/>
    <property type="match status" value="1"/>
</dbReference>
<protein>
    <recommendedName>
        <fullName evidence="2">LysM domain-containing protein</fullName>
    </recommendedName>
</protein>
<dbReference type="Gene3D" id="3.10.350.10">
    <property type="entry name" value="LysM domain"/>
    <property type="match status" value="1"/>
</dbReference>
<feature type="region of interest" description="Disordered" evidence="1">
    <location>
        <begin position="29"/>
        <end position="53"/>
    </location>
</feature>
<reference evidence="3 4" key="1">
    <citation type="journal article" date="2013" name="Biodegradation">
        <title>Quantitative proteomic analysis of ibuprofen-degrading Patulibacter sp. strain I11.</title>
        <authorList>
            <person name="Almeida B."/>
            <person name="Kjeldal H."/>
            <person name="Lolas I."/>
            <person name="Knudsen A.D."/>
            <person name="Carvalho G."/>
            <person name="Nielsen K.L."/>
            <person name="Barreto Crespo M.T."/>
            <person name="Stensballe A."/>
            <person name="Nielsen J.L."/>
        </authorList>
    </citation>
    <scope>NUCLEOTIDE SEQUENCE [LARGE SCALE GENOMIC DNA]</scope>
    <source>
        <strain evidence="3 4">I11</strain>
    </source>
</reference>
<dbReference type="CDD" id="cd00118">
    <property type="entry name" value="LysM"/>
    <property type="match status" value="1"/>
</dbReference>
<dbReference type="InterPro" id="IPR018392">
    <property type="entry name" value="LysM"/>
</dbReference>
<feature type="domain" description="LysM" evidence="2">
    <location>
        <begin position="55"/>
        <end position="99"/>
    </location>
</feature>
<dbReference type="SUPFAM" id="SSF54106">
    <property type="entry name" value="LysM domain"/>
    <property type="match status" value="1"/>
</dbReference>
<evidence type="ECO:0000256" key="1">
    <source>
        <dbReference type="SAM" id="MobiDB-lite"/>
    </source>
</evidence>
<dbReference type="EMBL" id="AGUD01000009">
    <property type="protein sequence ID" value="EHN12830.1"/>
    <property type="molecule type" value="Genomic_DNA"/>
</dbReference>
<dbReference type="Pfam" id="PF01476">
    <property type="entry name" value="LysM"/>
    <property type="match status" value="1"/>
</dbReference>
<evidence type="ECO:0000313" key="3">
    <source>
        <dbReference type="EMBL" id="EHN12830.1"/>
    </source>
</evidence>
<accession>H0E0G9</accession>
<dbReference type="Proteomes" id="UP000005143">
    <property type="component" value="Unassembled WGS sequence"/>
</dbReference>
<comment type="caution">
    <text evidence="3">The sequence shown here is derived from an EMBL/GenBank/DDBJ whole genome shotgun (WGS) entry which is preliminary data.</text>
</comment>
<dbReference type="RefSeq" id="WP_007570055.1">
    <property type="nucleotide sequence ID" value="NZ_AGUD01000009.1"/>
</dbReference>
<evidence type="ECO:0000259" key="2">
    <source>
        <dbReference type="PROSITE" id="PS51782"/>
    </source>
</evidence>
<proteinExistence type="predicted"/>
<dbReference type="PROSITE" id="PS51782">
    <property type="entry name" value="LYSM"/>
    <property type="match status" value="1"/>
</dbReference>
<sequence length="101" mass="10837">MPPRSPFRFIAPGALVAIVVAVLLVVSGSSGGDSAPERGDGKPAAEKTAKGPKRTWYRVRSGDNLSAIAQDHGLTVDRLLELNPEIDPQAIRAGQRLRLRR</sequence>